<comment type="subcellular location">
    <subcellularLocation>
        <location evidence="1">Cell membrane</location>
        <topology evidence="1">Multi-pass membrane protein</topology>
    </subcellularLocation>
</comment>
<evidence type="ECO:0000256" key="6">
    <source>
        <dbReference type="ARBA" id="ARBA00022989"/>
    </source>
</evidence>
<keyword evidence="5 8" id="KW-0812">Transmembrane</keyword>
<evidence type="ECO:0000256" key="1">
    <source>
        <dbReference type="ARBA" id="ARBA00004651"/>
    </source>
</evidence>
<evidence type="ECO:0000313" key="9">
    <source>
        <dbReference type="EMBL" id="ANY68252.1"/>
    </source>
</evidence>
<dbReference type="FunFam" id="1.10.3470.10:FF:000001">
    <property type="entry name" value="Vitamin B12 ABC transporter permease BtuC"/>
    <property type="match status" value="1"/>
</dbReference>
<evidence type="ECO:0000256" key="5">
    <source>
        <dbReference type="ARBA" id="ARBA00022692"/>
    </source>
</evidence>
<dbReference type="InterPro" id="IPR037294">
    <property type="entry name" value="ABC_BtuC-like"/>
</dbReference>
<dbReference type="EMBL" id="CP016808">
    <property type="protein sequence ID" value="ANY68252.1"/>
    <property type="molecule type" value="Genomic_DNA"/>
</dbReference>
<feature type="transmembrane region" description="Helical" evidence="8">
    <location>
        <begin position="205"/>
        <end position="225"/>
    </location>
</feature>
<keyword evidence="6 8" id="KW-1133">Transmembrane helix</keyword>
<keyword evidence="7 8" id="KW-0472">Membrane</keyword>
<feature type="transmembrane region" description="Helical" evidence="8">
    <location>
        <begin position="254"/>
        <end position="278"/>
    </location>
</feature>
<feature type="transmembrane region" description="Helical" evidence="8">
    <location>
        <begin position="293"/>
        <end position="312"/>
    </location>
</feature>
<evidence type="ECO:0000256" key="2">
    <source>
        <dbReference type="ARBA" id="ARBA00007935"/>
    </source>
</evidence>
<dbReference type="PANTHER" id="PTHR30472">
    <property type="entry name" value="FERRIC ENTEROBACTIN TRANSPORT SYSTEM PERMEASE PROTEIN"/>
    <property type="match status" value="1"/>
</dbReference>
<dbReference type="Pfam" id="PF01032">
    <property type="entry name" value="FecCD"/>
    <property type="match status" value="1"/>
</dbReference>
<dbReference type="GO" id="GO:0022857">
    <property type="term" value="F:transmembrane transporter activity"/>
    <property type="evidence" value="ECO:0007669"/>
    <property type="project" value="InterPro"/>
</dbReference>
<dbReference type="Gene3D" id="1.10.3470.10">
    <property type="entry name" value="ABC transporter involved in vitamin B12 uptake, BtuC"/>
    <property type="match status" value="1"/>
</dbReference>
<feature type="transmembrane region" description="Helical" evidence="8">
    <location>
        <begin position="18"/>
        <end position="37"/>
    </location>
</feature>
<dbReference type="AlphaFoldDB" id="A0A1B2DKL5"/>
<feature type="transmembrane region" description="Helical" evidence="8">
    <location>
        <begin position="73"/>
        <end position="94"/>
    </location>
</feature>
<dbReference type="RefSeq" id="WP_099519401.1">
    <property type="nucleotide sequence ID" value="NZ_CP016808.1"/>
</dbReference>
<reference evidence="9" key="1">
    <citation type="submission" date="2016-08" db="EMBL/GenBank/DDBJ databases">
        <title>Complete Genome Seqeunce of Paenibacillus sp. BIHB 4019 from tea rhizoplane.</title>
        <authorList>
            <person name="Thakur R."/>
            <person name="Swarnkar M.K."/>
            <person name="Gulati A."/>
        </authorList>
    </citation>
    <scope>NUCLEOTIDE SEQUENCE [LARGE SCALE GENOMIC DNA]</scope>
    <source>
        <strain evidence="9">BIHB4019</strain>
    </source>
</reference>
<protein>
    <submittedName>
        <fullName evidence="9">Iron ABC transporter permease</fullName>
    </submittedName>
</protein>
<dbReference type="CDD" id="cd06550">
    <property type="entry name" value="TM_ABC_iron-siderophores_like"/>
    <property type="match status" value="1"/>
</dbReference>
<organism evidence="9">
    <name type="scientific">Paenibacillus sp. BIHB 4019</name>
    <dbReference type="NCBI Taxonomy" id="1870819"/>
    <lineage>
        <taxon>Bacteria</taxon>
        <taxon>Bacillati</taxon>
        <taxon>Bacillota</taxon>
        <taxon>Bacilli</taxon>
        <taxon>Bacillales</taxon>
        <taxon>Paenibacillaceae</taxon>
        <taxon>Paenibacillus</taxon>
    </lineage>
</organism>
<evidence type="ECO:0000256" key="7">
    <source>
        <dbReference type="ARBA" id="ARBA00023136"/>
    </source>
</evidence>
<keyword evidence="4" id="KW-1003">Cell membrane</keyword>
<dbReference type="GO" id="GO:0005886">
    <property type="term" value="C:plasma membrane"/>
    <property type="evidence" value="ECO:0007669"/>
    <property type="project" value="UniProtKB-SubCell"/>
</dbReference>
<feature type="transmembrane region" description="Helical" evidence="8">
    <location>
        <begin position="101"/>
        <end position="118"/>
    </location>
</feature>
<dbReference type="PANTHER" id="PTHR30472:SF64">
    <property type="entry name" value="IRON(3+)-HYDROXAMATE IMPORT SYSTEM PERMEASE PROTEIN FHUG"/>
    <property type="match status" value="1"/>
</dbReference>
<comment type="similarity">
    <text evidence="2">Belongs to the binding-protein-dependent transport system permease family. FecCD subfamily.</text>
</comment>
<gene>
    <name evidence="9" type="ORF">BBD42_18545</name>
</gene>
<proteinExistence type="inferred from homology"/>
<evidence type="ECO:0000256" key="4">
    <source>
        <dbReference type="ARBA" id="ARBA00022475"/>
    </source>
</evidence>
<keyword evidence="3" id="KW-0813">Transport</keyword>
<feature type="transmembrane region" description="Helical" evidence="8">
    <location>
        <begin position="130"/>
        <end position="151"/>
    </location>
</feature>
<dbReference type="InterPro" id="IPR000522">
    <property type="entry name" value="ABC_transptr_permease_BtuC"/>
</dbReference>
<sequence length="344" mass="37038">MSTATLISKSEQRRTRRAIIVMSIMGVLIVTAFVISMNTGFIKLTPLDVFKTLFGYGTAKQDLILFDFRLPRIVISVLIGAGFAVSGCVMQGLFRNPLADPGLLGINAGAGLMVILYVSFFRDNQMASPFFMPMLAFCGAALTALLIYTLSYKRYHGLLPTRMILVGVAVQAGISALVIVLSLALDPNDFQFVQIWLAGNIWGTNWKFVLAALPWILLLIPYVMFKSRSMNILNLGEQMATGLGSPVEKDRMKLLAAAVGLAATCVAVGGGISFVGLIGPHLARRLVGPTHQILVPASAMAGALLVIVSDTLARWAFQPSEIPTGIVIAVIGAPYFLYLLSRSK</sequence>
<dbReference type="SUPFAM" id="SSF81345">
    <property type="entry name" value="ABC transporter involved in vitamin B12 uptake, BtuC"/>
    <property type="match status" value="1"/>
</dbReference>
<evidence type="ECO:0000256" key="3">
    <source>
        <dbReference type="ARBA" id="ARBA00022448"/>
    </source>
</evidence>
<name>A0A1B2DKL5_9BACL</name>
<feature type="transmembrane region" description="Helical" evidence="8">
    <location>
        <begin position="324"/>
        <end position="341"/>
    </location>
</feature>
<feature type="transmembrane region" description="Helical" evidence="8">
    <location>
        <begin position="163"/>
        <end position="185"/>
    </location>
</feature>
<accession>A0A1B2DKL5</accession>
<evidence type="ECO:0000256" key="8">
    <source>
        <dbReference type="SAM" id="Phobius"/>
    </source>
</evidence>
<dbReference type="GO" id="GO:0033214">
    <property type="term" value="P:siderophore-iron import into cell"/>
    <property type="evidence" value="ECO:0007669"/>
    <property type="project" value="TreeGrafter"/>
</dbReference>